<dbReference type="Gene3D" id="6.10.250.3150">
    <property type="match status" value="1"/>
</dbReference>
<protein>
    <submittedName>
        <fullName evidence="10">Murein DD-endopeptidase MepH</fullName>
        <ecNumber evidence="10">3.4.-.-</ecNumber>
    </submittedName>
</protein>
<feature type="region of interest" description="Disordered" evidence="7">
    <location>
        <begin position="247"/>
        <end position="306"/>
    </location>
</feature>
<dbReference type="Gene3D" id="3.90.1720.10">
    <property type="entry name" value="endopeptidase domain like (from Nostoc punctiforme)"/>
    <property type="match status" value="1"/>
</dbReference>
<dbReference type="GO" id="GO:0006508">
    <property type="term" value="P:proteolysis"/>
    <property type="evidence" value="ECO:0007669"/>
    <property type="project" value="UniProtKB-KW"/>
</dbReference>
<evidence type="ECO:0000256" key="8">
    <source>
        <dbReference type="SAM" id="SignalP"/>
    </source>
</evidence>
<evidence type="ECO:0000256" key="6">
    <source>
        <dbReference type="SAM" id="Coils"/>
    </source>
</evidence>
<accession>A0AAE8J5R9</accession>
<feature type="chain" id="PRO_5041902252" evidence="8">
    <location>
        <begin position="31"/>
        <end position="424"/>
    </location>
</feature>
<dbReference type="PROSITE" id="PS51935">
    <property type="entry name" value="NLPC_P60"/>
    <property type="match status" value="1"/>
</dbReference>
<keyword evidence="4 10" id="KW-0378">Hydrolase</keyword>
<dbReference type="PANTHER" id="PTHR47053">
    <property type="entry name" value="MUREIN DD-ENDOPEPTIDASE MEPH-RELATED"/>
    <property type="match status" value="1"/>
</dbReference>
<dbReference type="SUPFAM" id="SSF54001">
    <property type="entry name" value="Cysteine proteinases"/>
    <property type="match status" value="1"/>
</dbReference>
<keyword evidence="2" id="KW-0645">Protease</keyword>
<dbReference type="EMBL" id="OKRC01000006">
    <property type="protein sequence ID" value="SPE21464.1"/>
    <property type="molecule type" value="Genomic_DNA"/>
</dbReference>
<dbReference type="EC" id="3.4.-.-" evidence="10"/>
<dbReference type="InterPro" id="IPR000064">
    <property type="entry name" value="NLP_P60_dom"/>
</dbReference>
<evidence type="ECO:0000313" key="10">
    <source>
        <dbReference type="EMBL" id="SPE21464.1"/>
    </source>
</evidence>
<evidence type="ECO:0000256" key="5">
    <source>
        <dbReference type="ARBA" id="ARBA00022807"/>
    </source>
</evidence>
<feature type="coiled-coil region" evidence="6">
    <location>
        <begin position="189"/>
        <end position="237"/>
    </location>
</feature>
<evidence type="ECO:0000259" key="9">
    <source>
        <dbReference type="PROSITE" id="PS51935"/>
    </source>
</evidence>
<keyword evidence="6" id="KW-0175">Coiled coil</keyword>
<keyword evidence="5" id="KW-0788">Thiol protease</keyword>
<feature type="coiled-coil region" evidence="6">
    <location>
        <begin position="40"/>
        <end position="120"/>
    </location>
</feature>
<organism evidence="10 11">
    <name type="scientific">Latilactobacillus sakei</name>
    <name type="common">Lactobacillus sakei</name>
    <dbReference type="NCBI Taxonomy" id="1599"/>
    <lineage>
        <taxon>Bacteria</taxon>
        <taxon>Bacillati</taxon>
        <taxon>Bacillota</taxon>
        <taxon>Bacilli</taxon>
        <taxon>Lactobacillales</taxon>
        <taxon>Lactobacillaceae</taxon>
        <taxon>Latilactobacillus</taxon>
    </lineage>
</organism>
<evidence type="ECO:0000313" key="11">
    <source>
        <dbReference type="Proteomes" id="UP000239650"/>
    </source>
</evidence>
<evidence type="ECO:0000256" key="3">
    <source>
        <dbReference type="ARBA" id="ARBA00022729"/>
    </source>
</evidence>
<evidence type="ECO:0000256" key="7">
    <source>
        <dbReference type="SAM" id="MobiDB-lite"/>
    </source>
</evidence>
<gene>
    <name evidence="10" type="primary">mepH</name>
    <name evidence="10" type="ORF">LAS9267_01346</name>
</gene>
<dbReference type="RefSeq" id="WP_052039298.1">
    <property type="nucleotide sequence ID" value="NZ_CAKMCP010000003.1"/>
</dbReference>
<dbReference type="InterPro" id="IPR038765">
    <property type="entry name" value="Papain-like_cys_pep_sf"/>
</dbReference>
<dbReference type="GO" id="GO:0008234">
    <property type="term" value="F:cysteine-type peptidase activity"/>
    <property type="evidence" value="ECO:0007669"/>
    <property type="project" value="UniProtKB-KW"/>
</dbReference>
<dbReference type="Pfam" id="PF24568">
    <property type="entry name" value="CC_PcsB"/>
    <property type="match status" value="1"/>
</dbReference>
<reference evidence="10 11" key="1">
    <citation type="submission" date="2018-02" db="EMBL/GenBank/DDBJ databases">
        <authorList>
            <person name="Rodrigo-Torres L."/>
            <person name="Arahal R. D."/>
            <person name="Lucena T."/>
        </authorList>
    </citation>
    <scope>NUCLEOTIDE SEQUENCE [LARGE SCALE GENOMIC DNA]</scope>
    <source>
        <strain evidence="10 11">CECT 9267</strain>
    </source>
</reference>
<comment type="similarity">
    <text evidence="1">Belongs to the peptidase C40 family.</text>
</comment>
<evidence type="ECO:0000256" key="4">
    <source>
        <dbReference type="ARBA" id="ARBA00022801"/>
    </source>
</evidence>
<evidence type="ECO:0000256" key="1">
    <source>
        <dbReference type="ARBA" id="ARBA00007074"/>
    </source>
</evidence>
<dbReference type="PANTHER" id="PTHR47053:SF1">
    <property type="entry name" value="MUREIN DD-ENDOPEPTIDASE MEPH-RELATED"/>
    <property type="match status" value="1"/>
</dbReference>
<feature type="signal peptide" evidence="8">
    <location>
        <begin position="1"/>
        <end position="30"/>
    </location>
</feature>
<dbReference type="GeneID" id="57132916"/>
<comment type="caution">
    <text evidence="10">The sequence shown here is derived from an EMBL/GenBank/DDBJ whole genome shotgun (WGS) entry which is preliminary data.</text>
</comment>
<sequence length="424" mass="44676">MKKLGKLMVSALAMLSISAPIAMSVGVVSADSVTDTKAAITKTSAENAALLTKLNDAQNKVSEINSQVSNKVIAIDDAKANIKSIDQQIVALDQSIEKAKAEVQARKSVMKKQAVSLQKEAGNSVSGNVYVDFIVNSDNFSDMMSRASVVGKLNQASKEAMTAVSDSESTLATLKTTQETKKADLVKTKSQLEADQAKLVTLKDDAEKEQKRFATEVEGHKTQLANLQSQLDSQTAAAVEVAKKQAEADKAAKTEAPKTATKSESTSSDIKNESSDKTKTESVLNNNTGATTPNNNNNSASKATTKPVANTGSLVSNALQFIGTPYAWGGAQPGGFDCSGLVMYAAKMAGISLPRTSQAQSKLGTQVSLSELQPGDLVFWGGVGSAHHVGIYIGNGSYVHAPAPGQSVTTMSMQYYKPDFGRRI</sequence>
<proteinExistence type="inferred from homology"/>
<dbReference type="Proteomes" id="UP000239650">
    <property type="component" value="Unassembled WGS sequence"/>
</dbReference>
<dbReference type="Pfam" id="PF00877">
    <property type="entry name" value="NLPC_P60"/>
    <property type="match status" value="1"/>
</dbReference>
<keyword evidence="3 8" id="KW-0732">Signal</keyword>
<name>A0AAE8J5R9_LATSK</name>
<dbReference type="AlphaFoldDB" id="A0AAE8J5R9"/>
<feature type="compositionally biased region" description="Basic and acidic residues" evidence="7">
    <location>
        <begin position="270"/>
        <end position="280"/>
    </location>
</feature>
<feature type="compositionally biased region" description="Basic and acidic residues" evidence="7">
    <location>
        <begin position="247"/>
        <end position="256"/>
    </location>
</feature>
<evidence type="ECO:0000256" key="2">
    <source>
        <dbReference type="ARBA" id="ARBA00022670"/>
    </source>
</evidence>
<feature type="domain" description="NlpC/P60" evidence="9">
    <location>
        <begin position="308"/>
        <end position="424"/>
    </location>
</feature>
<dbReference type="InterPro" id="IPR057309">
    <property type="entry name" value="PcsB_CC"/>
</dbReference>
<feature type="compositionally biased region" description="Low complexity" evidence="7">
    <location>
        <begin position="285"/>
        <end position="306"/>
    </location>
</feature>
<dbReference type="InterPro" id="IPR051202">
    <property type="entry name" value="Peptidase_C40"/>
</dbReference>